<gene>
    <name evidence="1" type="ORF">SDC9_203810</name>
</gene>
<dbReference type="EMBL" id="VSSQ01126126">
    <property type="protein sequence ID" value="MPN56124.1"/>
    <property type="molecule type" value="Genomic_DNA"/>
</dbReference>
<name>A0A645J6M5_9ZZZZ</name>
<sequence>MLNRGEKLKHVDNDRLRTPLLQSGNQHRVLSGANLGALKIIGSYIGLLAADNVGAVRGLVDVVDVLSGQLVHKNLLIGRIVPDELHIIIVGASEGGEEIGQIPHQGAVNGGNLLQSEGGTGGELQVT</sequence>
<protein>
    <submittedName>
        <fullName evidence="1">Uncharacterized protein</fullName>
    </submittedName>
</protein>
<accession>A0A645J6M5</accession>
<dbReference type="AlphaFoldDB" id="A0A645J6M5"/>
<comment type="caution">
    <text evidence="1">The sequence shown here is derived from an EMBL/GenBank/DDBJ whole genome shotgun (WGS) entry which is preliminary data.</text>
</comment>
<evidence type="ECO:0000313" key="1">
    <source>
        <dbReference type="EMBL" id="MPN56124.1"/>
    </source>
</evidence>
<reference evidence="1" key="1">
    <citation type="submission" date="2019-08" db="EMBL/GenBank/DDBJ databases">
        <authorList>
            <person name="Kucharzyk K."/>
            <person name="Murdoch R.W."/>
            <person name="Higgins S."/>
            <person name="Loffler F."/>
        </authorList>
    </citation>
    <scope>NUCLEOTIDE SEQUENCE</scope>
</reference>
<organism evidence="1">
    <name type="scientific">bioreactor metagenome</name>
    <dbReference type="NCBI Taxonomy" id="1076179"/>
    <lineage>
        <taxon>unclassified sequences</taxon>
        <taxon>metagenomes</taxon>
        <taxon>ecological metagenomes</taxon>
    </lineage>
</organism>
<proteinExistence type="predicted"/>